<dbReference type="Proteomes" id="UP001500742">
    <property type="component" value="Unassembled WGS sequence"/>
</dbReference>
<sequence length="130" mass="14847">MLPDRSKYTEAAHVGEEFFHDKAYELERQCMVVHSAVQRKILSFPEALEAYSVTKEQFGNYLVKNIRQDVFTTLSKDGVVDVDMYLDILKKLFHEVLDDSHAKKAAPVDKAIDKLSTEMKAEGYYKLVAG</sequence>
<evidence type="ECO:0000313" key="1">
    <source>
        <dbReference type="EMBL" id="GAA3967192.1"/>
    </source>
</evidence>
<reference evidence="2" key="1">
    <citation type="journal article" date="2019" name="Int. J. Syst. Evol. Microbiol.">
        <title>The Global Catalogue of Microorganisms (GCM) 10K type strain sequencing project: providing services to taxonomists for standard genome sequencing and annotation.</title>
        <authorList>
            <consortium name="The Broad Institute Genomics Platform"/>
            <consortium name="The Broad Institute Genome Sequencing Center for Infectious Disease"/>
            <person name="Wu L."/>
            <person name="Ma J."/>
        </authorList>
    </citation>
    <scope>NUCLEOTIDE SEQUENCE [LARGE SCALE GENOMIC DNA]</scope>
    <source>
        <strain evidence="2">JCM 16601</strain>
    </source>
</reference>
<dbReference type="RefSeq" id="WP_259089052.1">
    <property type="nucleotide sequence ID" value="NZ_BAAAZC010000009.1"/>
</dbReference>
<proteinExistence type="predicted"/>
<keyword evidence="2" id="KW-1185">Reference proteome</keyword>
<protein>
    <submittedName>
        <fullName evidence="1">Uncharacterized protein</fullName>
    </submittedName>
</protein>
<name>A0ABP7PKQ1_9SPHI</name>
<organism evidence="1 2">
    <name type="scientific">Mucilaginibacter dorajii</name>
    <dbReference type="NCBI Taxonomy" id="692994"/>
    <lineage>
        <taxon>Bacteria</taxon>
        <taxon>Pseudomonadati</taxon>
        <taxon>Bacteroidota</taxon>
        <taxon>Sphingobacteriia</taxon>
        <taxon>Sphingobacteriales</taxon>
        <taxon>Sphingobacteriaceae</taxon>
        <taxon>Mucilaginibacter</taxon>
    </lineage>
</organism>
<comment type="caution">
    <text evidence="1">The sequence shown here is derived from an EMBL/GenBank/DDBJ whole genome shotgun (WGS) entry which is preliminary data.</text>
</comment>
<accession>A0ABP7PKQ1</accession>
<evidence type="ECO:0000313" key="2">
    <source>
        <dbReference type="Proteomes" id="UP001500742"/>
    </source>
</evidence>
<gene>
    <name evidence="1" type="ORF">GCM10022210_14850</name>
</gene>
<dbReference type="EMBL" id="BAAAZC010000009">
    <property type="protein sequence ID" value="GAA3967192.1"/>
    <property type="molecule type" value="Genomic_DNA"/>
</dbReference>